<dbReference type="EMBL" id="LR798233">
    <property type="protein sequence ID" value="CAB5212884.1"/>
    <property type="molecule type" value="Genomic_DNA"/>
</dbReference>
<evidence type="ECO:0000313" key="1">
    <source>
        <dbReference type="EMBL" id="CAB5212884.1"/>
    </source>
</evidence>
<reference evidence="1" key="1">
    <citation type="submission" date="2020-05" db="EMBL/GenBank/DDBJ databases">
        <authorList>
            <person name="Chiriac C."/>
            <person name="Salcher M."/>
            <person name="Ghai R."/>
            <person name="Kavagutti S V."/>
        </authorList>
    </citation>
    <scope>NUCLEOTIDE SEQUENCE</scope>
</reference>
<proteinExistence type="predicted"/>
<protein>
    <submittedName>
        <fullName evidence="1">Uncharacterized protein</fullName>
    </submittedName>
</protein>
<sequence length="93" mass="10731">MLKEKIKESENSLSQNQYKWLNVLFDKNGKSYRGTKLWDTIQQAQAHAEKIKAQAKGLVANTVEGKKGWRFMTMDGELLDEDFAWIMQIPVIA</sequence>
<name>A0A6J7WFH9_9CAUD</name>
<accession>A0A6J7WFH9</accession>
<gene>
    <name evidence="1" type="ORF">UFOVP191_46</name>
</gene>
<organism evidence="1">
    <name type="scientific">uncultured Caudovirales phage</name>
    <dbReference type="NCBI Taxonomy" id="2100421"/>
    <lineage>
        <taxon>Viruses</taxon>
        <taxon>Duplodnaviria</taxon>
        <taxon>Heunggongvirae</taxon>
        <taxon>Uroviricota</taxon>
        <taxon>Caudoviricetes</taxon>
        <taxon>Peduoviridae</taxon>
        <taxon>Maltschvirus</taxon>
        <taxon>Maltschvirus maltsch</taxon>
    </lineage>
</organism>